<protein>
    <submittedName>
        <fullName evidence="1">Uncharacterized protein</fullName>
    </submittedName>
</protein>
<proteinExistence type="predicted"/>
<name>A0A1A9Z0G2_GLOPL</name>
<dbReference type="Proteomes" id="UP000092445">
    <property type="component" value="Unassembled WGS sequence"/>
</dbReference>
<evidence type="ECO:0000313" key="2">
    <source>
        <dbReference type="Proteomes" id="UP000092445"/>
    </source>
</evidence>
<organism evidence="1 2">
    <name type="scientific">Glossina pallidipes</name>
    <name type="common">Tsetse fly</name>
    <dbReference type="NCBI Taxonomy" id="7398"/>
    <lineage>
        <taxon>Eukaryota</taxon>
        <taxon>Metazoa</taxon>
        <taxon>Ecdysozoa</taxon>
        <taxon>Arthropoda</taxon>
        <taxon>Hexapoda</taxon>
        <taxon>Insecta</taxon>
        <taxon>Pterygota</taxon>
        <taxon>Neoptera</taxon>
        <taxon>Endopterygota</taxon>
        <taxon>Diptera</taxon>
        <taxon>Brachycera</taxon>
        <taxon>Muscomorpha</taxon>
        <taxon>Hippoboscoidea</taxon>
        <taxon>Glossinidae</taxon>
        <taxon>Glossina</taxon>
    </lineage>
</organism>
<reference evidence="2" key="1">
    <citation type="submission" date="2014-03" db="EMBL/GenBank/DDBJ databases">
        <authorList>
            <person name="Aksoy S."/>
            <person name="Warren W."/>
            <person name="Wilson R.K."/>
        </authorList>
    </citation>
    <scope>NUCLEOTIDE SEQUENCE [LARGE SCALE GENOMIC DNA]</scope>
    <source>
        <strain evidence="2">IAEA</strain>
    </source>
</reference>
<reference evidence="1" key="2">
    <citation type="submission" date="2020-05" db="UniProtKB">
        <authorList>
            <consortium name="EnsemblMetazoa"/>
        </authorList>
    </citation>
    <scope>IDENTIFICATION</scope>
    <source>
        <strain evidence="1">IAEA</strain>
    </source>
</reference>
<dbReference type="AlphaFoldDB" id="A0A1A9Z0G2"/>
<accession>A0A1A9Z0G2</accession>
<sequence length="143" mass="16755">MIRKEKKTDDYAIMYIAHQVKTPRRQQDKAIKQAVAKYTFRPTSTAKPLDEETENFPLRAFSTELTVHWLPFKLGQLTATTTNIQNIVYVYKNTTIKPTTKQHSFNCLLNVDDVHCMHVTLIPLRPELRRQELKLPESGEWKK</sequence>
<evidence type="ECO:0000313" key="1">
    <source>
        <dbReference type="EnsemblMetazoa" id="GPAI000245-PA"/>
    </source>
</evidence>
<keyword evidence="2" id="KW-1185">Reference proteome</keyword>
<dbReference type="EnsemblMetazoa" id="GPAI000245-RA">
    <property type="protein sequence ID" value="GPAI000245-PA"/>
    <property type="gene ID" value="GPAI000245"/>
</dbReference>
<dbReference type="VEuPathDB" id="VectorBase:GPAI000245"/>